<dbReference type="InterPro" id="IPR051011">
    <property type="entry name" value="Metal_resp_trans_reg"/>
</dbReference>
<name>A0A1F2UQ47_9ACTN</name>
<dbReference type="EMBL" id="MELI01000024">
    <property type="protein sequence ID" value="OFW35074.1"/>
    <property type="molecule type" value="Genomic_DNA"/>
</dbReference>
<sequence>MGMKSMGNRTELLKIIANPLRVEILEQLAEGVKCVSDFAESINASQPNISQHLALLRRYGLIDYYNDGRLRCYFLVDPVVPDILKILRKQYSGNLPAPACCPVTKKGTYPGIRRR</sequence>
<dbReference type="Pfam" id="PF01022">
    <property type="entry name" value="HTH_5"/>
    <property type="match status" value="1"/>
</dbReference>
<accession>A0A1F2UQ47</accession>
<keyword evidence="3" id="KW-0804">Transcription</keyword>
<dbReference type="SUPFAM" id="SSF46785">
    <property type="entry name" value="Winged helix' DNA-binding domain"/>
    <property type="match status" value="1"/>
</dbReference>
<dbReference type="AlphaFoldDB" id="A0A1F2UQ47"/>
<dbReference type="SMART" id="SM00418">
    <property type="entry name" value="HTH_ARSR"/>
    <property type="match status" value="1"/>
</dbReference>
<dbReference type="InterPro" id="IPR036388">
    <property type="entry name" value="WH-like_DNA-bd_sf"/>
</dbReference>
<dbReference type="PANTHER" id="PTHR43132">
    <property type="entry name" value="ARSENICAL RESISTANCE OPERON REPRESSOR ARSR-RELATED"/>
    <property type="match status" value="1"/>
</dbReference>
<dbReference type="CDD" id="cd00090">
    <property type="entry name" value="HTH_ARSR"/>
    <property type="match status" value="1"/>
</dbReference>
<feature type="domain" description="HTH arsR-type" evidence="4">
    <location>
        <begin position="1"/>
        <end position="95"/>
    </location>
</feature>
<evidence type="ECO:0000259" key="4">
    <source>
        <dbReference type="PROSITE" id="PS50987"/>
    </source>
</evidence>
<evidence type="ECO:0000256" key="3">
    <source>
        <dbReference type="ARBA" id="ARBA00023163"/>
    </source>
</evidence>
<dbReference type="InterPro" id="IPR001845">
    <property type="entry name" value="HTH_ArsR_DNA-bd_dom"/>
</dbReference>
<dbReference type="PRINTS" id="PR00778">
    <property type="entry name" value="HTHARSR"/>
</dbReference>
<dbReference type="PANTHER" id="PTHR43132:SF2">
    <property type="entry name" value="ARSENICAL RESISTANCE OPERON REPRESSOR ARSR-RELATED"/>
    <property type="match status" value="1"/>
</dbReference>
<gene>
    <name evidence="5" type="ORF">A2074_07470</name>
</gene>
<keyword evidence="1" id="KW-0805">Transcription regulation</keyword>
<dbReference type="Gene3D" id="1.10.10.10">
    <property type="entry name" value="Winged helix-like DNA-binding domain superfamily/Winged helix DNA-binding domain"/>
    <property type="match status" value="1"/>
</dbReference>
<dbReference type="NCBIfam" id="NF033788">
    <property type="entry name" value="HTH_metalloreg"/>
    <property type="match status" value="1"/>
</dbReference>
<evidence type="ECO:0000256" key="1">
    <source>
        <dbReference type="ARBA" id="ARBA00023015"/>
    </source>
</evidence>
<dbReference type="PROSITE" id="PS50987">
    <property type="entry name" value="HTH_ARSR_2"/>
    <property type="match status" value="1"/>
</dbReference>
<dbReference type="GO" id="GO:0003677">
    <property type="term" value="F:DNA binding"/>
    <property type="evidence" value="ECO:0007669"/>
    <property type="project" value="UniProtKB-KW"/>
</dbReference>
<dbReference type="InterPro" id="IPR036390">
    <property type="entry name" value="WH_DNA-bd_sf"/>
</dbReference>
<proteinExistence type="predicted"/>
<organism evidence="5 6">
    <name type="scientific">Candidatus Aquicultor primus</name>
    <dbReference type="NCBI Taxonomy" id="1797195"/>
    <lineage>
        <taxon>Bacteria</taxon>
        <taxon>Bacillati</taxon>
        <taxon>Actinomycetota</taxon>
        <taxon>Candidatus Aquicultoria</taxon>
        <taxon>Candidatus Aquicultorales</taxon>
        <taxon>Candidatus Aquicultoraceae</taxon>
        <taxon>Candidatus Aquicultor</taxon>
    </lineage>
</organism>
<evidence type="ECO:0000313" key="5">
    <source>
        <dbReference type="EMBL" id="OFW35074.1"/>
    </source>
</evidence>
<comment type="caution">
    <text evidence="5">The sequence shown here is derived from an EMBL/GenBank/DDBJ whole genome shotgun (WGS) entry which is preliminary data.</text>
</comment>
<evidence type="ECO:0000313" key="6">
    <source>
        <dbReference type="Proteomes" id="UP000178086"/>
    </source>
</evidence>
<evidence type="ECO:0000256" key="2">
    <source>
        <dbReference type="ARBA" id="ARBA00023125"/>
    </source>
</evidence>
<dbReference type="InterPro" id="IPR011991">
    <property type="entry name" value="ArsR-like_HTH"/>
</dbReference>
<protein>
    <recommendedName>
        <fullName evidence="4">HTH arsR-type domain-containing protein</fullName>
    </recommendedName>
</protein>
<dbReference type="GO" id="GO:0003700">
    <property type="term" value="F:DNA-binding transcription factor activity"/>
    <property type="evidence" value="ECO:0007669"/>
    <property type="project" value="InterPro"/>
</dbReference>
<dbReference type="Proteomes" id="UP000178086">
    <property type="component" value="Unassembled WGS sequence"/>
</dbReference>
<reference evidence="5 6" key="1">
    <citation type="journal article" date="2016" name="Nat. Commun.">
        <title>Thousands of microbial genomes shed light on interconnected biogeochemical processes in an aquifer system.</title>
        <authorList>
            <person name="Anantharaman K."/>
            <person name="Brown C.T."/>
            <person name="Hug L.A."/>
            <person name="Sharon I."/>
            <person name="Castelle C.J."/>
            <person name="Probst A.J."/>
            <person name="Thomas B.C."/>
            <person name="Singh A."/>
            <person name="Wilkins M.J."/>
            <person name="Karaoz U."/>
            <person name="Brodie E.L."/>
            <person name="Williams K.H."/>
            <person name="Hubbard S.S."/>
            <person name="Banfield J.F."/>
        </authorList>
    </citation>
    <scope>NUCLEOTIDE SEQUENCE [LARGE SCALE GENOMIC DNA]</scope>
</reference>
<keyword evidence="2" id="KW-0238">DNA-binding</keyword>